<proteinExistence type="predicted"/>
<evidence type="ECO:0000313" key="3">
    <source>
        <dbReference type="Proteomes" id="UP001152797"/>
    </source>
</evidence>
<dbReference type="InterPro" id="IPR038635">
    <property type="entry name" value="CCR4-NOT_su2/3/5_C_sf"/>
</dbReference>
<accession>A0A9P1BGY7</accession>
<sequence length="866" mass="97946">MSLATSVAAALRESAKTEAELHGLAEAVEVMKEILAQVSVNPGYKDHTAAASFCHCCLYTLRAILLDWSISTTAVQTMPLAKMPKIEGNAVWHVEHPNCRIFLAEVQSSMRFLTLHSKAFEGYEEANDAKVFCHDRICCCTVDSFDECGGQRWIMLISIPNTNDNSNMSNGSRNDAMDRTGLRQALARYSETSIFAVRKLLSGENPSARSGSFKRAAAEVLGPYRQCYQPVNVPNVEADRPDVTFYMADLKKILCLLAQRCESFLQLLRQPGAPEVRLEAFLAHDECTAGNVLNPLQTQKTLLFYCTFSLLQDTFVSSRSWIPVAAIPHCDLTSCRGGIGAATATFLRRWDQDGLDVPFDVAPGVRASVHLQGFVSDGDSQRAAFSAKGSAGLKPCTFCANVLKRGCAAAERDPNFVTISEHNLAKFQLYDARELEAAIVAWLARKPAMTKHEIDLRERCLGFRLDADGIWGCGTARRKLTIDMALNDSMHCYFSTGIVNTELVLFLGQAWKVAKIKTDDLLETMKAAAWRRPGKPSAVSELKRLFGHQLFGEEIYKGSAEQTKLILPLLRWIAEAWLQRMPSMKESAECFLALCRCTDQLQLCNAETRWSTLEQAQCHHQRLFSALYPDSVRPKHHHRLHLSQQYEKLKMQISCWGVEAAHQSYKKCFADNFDHLLQPGTEGMYSRHIMPRLLLRYMEMCNETPFLTNGFQLLSPFDEAAVESATGIKDASISAKCRTHVMEIKENDVLLWGKERDQGGIIRFFLVRNNKLFLYATPLELRDKTEATRTFSSKALAAQELYKKGWKYQKSEKLWYLEHQPQVGEPRWYVWDPNTWERKDARPQDFSSNQFLTEEEVQVRFPQMPQ</sequence>
<comment type="caution">
    <text evidence="1">The sequence shown here is derived from an EMBL/GenBank/DDBJ whole genome shotgun (WGS) entry which is preliminary data.</text>
</comment>
<keyword evidence="3" id="KW-1185">Reference proteome</keyword>
<dbReference type="EMBL" id="CAMXCT010000058">
    <property type="protein sequence ID" value="CAI3973201.1"/>
    <property type="molecule type" value="Genomic_DNA"/>
</dbReference>
<dbReference type="EMBL" id="CAMXCT020000058">
    <property type="protein sequence ID" value="CAL1126576.1"/>
    <property type="molecule type" value="Genomic_DNA"/>
</dbReference>
<evidence type="ECO:0000313" key="1">
    <source>
        <dbReference type="EMBL" id="CAI3973201.1"/>
    </source>
</evidence>
<dbReference type="EMBL" id="CAMXCT030000058">
    <property type="protein sequence ID" value="CAL4760513.1"/>
    <property type="molecule type" value="Genomic_DNA"/>
</dbReference>
<protein>
    <submittedName>
        <fullName evidence="1">Uncharacterized protein</fullName>
    </submittedName>
</protein>
<reference evidence="2" key="2">
    <citation type="submission" date="2024-04" db="EMBL/GenBank/DDBJ databases">
        <authorList>
            <person name="Chen Y."/>
            <person name="Shah S."/>
            <person name="Dougan E. K."/>
            <person name="Thang M."/>
            <person name="Chan C."/>
        </authorList>
    </citation>
    <scope>NUCLEOTIDE SEQUENCE [LARGE SCALE GENOMIC DNA]</scope>
</reference>
<dbReference type="Proteomes" id="UP001152797">
    <property type="component" value="Unassembled WGS sequence"/>
</dbReference>
<gene>
    <name evidence="1" type="ORF">C1SCF055_LOCUS1723</name>
</gene>
<name>A0A9P1BGY7_9DINO</name>
<organism evidence="1">
    <name type="scientific">Cladocopium goreaui</name>
    <dbReference type="NCBI Taxonomy" id="2562237"/>
    <lineage>
        <taxon>Eukaryota</taxon>
        <taxon>Sar</taxon>
        <taxon>Alveolata</taxon>
        <taxon>Dinophyceae</taxon>
        <taxon>Suessiales</taxon>
        <taxon>Symbiodiniaceae</taxon>
        <taxon>Cladocopium</taxon>
    </lineage>
</organism>
<dbReference type="AlphaFoldDB" id="A0A9P1BGY7"/>
<dbReference type="Gene3D" id="2.30.30.1020">
    <property type="entry name" value="CCR4-NOT complex subunit 2/3/5, C-terminal domain"/>
    <property type="match status" value="1"/>
</dbReference>
<reference evidence="1" key="1">
    <citation type="submission" date="2022-10" db="EMBL/GenBank/DDBJ databases">
        <authorList>
            <person name="Chen Y."/>
            <person name="Dougan E. K."/>
            <person name="Chan C."/>
            <person name="Rhodes N."/>
            <person name="Thang M."/>
        </authorList>
    </citation>
    <scope>NUCLEOTIDE SEQUENCE</scope>
</reference>
<evidence type="ECO:0000313" key="2">
    <source>
        <dbReference type="EMBL" id="CAL1126576.1"/>
    </source>
</evidence>